<dbReference type="InterPro" id="IPR001584">
    <property type="entry name" value="Integrase_cat-core"/>
</dbReference>
<dbReference type="Pfam" id="PF00665">
    <property type="entry name" value="rve"/>
    <property type="match status" value="1"/>
</dbReference>
<dbReference type="SUPFAM" id="SSF46689">
    <property type="entry name" value="Homeodomain-like"/>
    <property type="match status" value="1"/>
</dbReference>
<dbReference type="PANTHER" id="PTHR46889:SF7">
    <property type="entry name" value="TRANSPOSASE FOR INSERTION SEQUENCE ELEMENT IS904"/>
    <property type="match status" value="1"/>
</dbReference>
<comment type="caution">
    <text evidence="2">The sequence shown here is derived from an EMBL/GenBank/DDBJ whole genome shotgun (WGS) entry which is preliminary data.</text>
</comment>
<protein>
    <submittedName>
        <fullName evidence="2">Integrase core domain</fullName>
    </submittedName>
</protein>
<dbReference type="PROSITE" id="PS50994">
    <property type="entry name" value="INTEGRASE"/>
    <property type="match status" value="1"/>
</dbReference>
<dbReference type="RefSeq" id="WP_082412323.1">
    <property type="nucleotide sequence ID" value="NZ_CABIXL010000003.1"/>
</dbReference>
<dbReference type="Gene3D" id="1.10.10.60">
    <property type="entry name" value="Homeodomain-like"/>
    <property type="match status" value="1"/>
</dbReference>
<gene>
    <name evidence="2" type="ORF">ERS852473_01033</name>
</gene>
<dbReference type="Pfam" id="PF01527">
    <property type="entry name" value="HTH_Tnp_1"/>
    <property type="match status" value="1"/>
</dbReference>
<dbReference type="EMBL" id="CYZR01000003">
    <property type="protein sequence ID" value="CUN76596.1"/>
    <property type="molecule type" value="Genomic_DNA"/>
</dbReference>
<dbReference type="InterPro" id="IPR036397">
    <property type="entry name" value="RNaseH_sf"/>
</dbReference>
<sequence>MWGRRYTKCEKEQIIALYNAGVSLIKLSKRYKIEVQTLRLWVKRFRRIKLNKSEVITIAEINRLKENIILEKRKNKILKKAHEHILNNKHINKKKIKFINKNKTVYSIKTMCRILNINRSTFYKNINRKQTKREKQNKILEKTIYNICGKNKKKYAVIEIKNILSKKGYNISLKKVKKFMEKMKLYLYKRKTYKYSRKKYYNKEFPNILNRNFKTNNVNEKWLGDITYIYIKNRGWCYLASVLELHTRKIIGYSIGKNMTTDLAIKSLERACRGKKSLKGLIFHSDLGSQYTSHKFKEYCDKMGIIQSYSKKGCPYDNAPMEAFHSILKKEEVYLKNYSTFREVCMNLYKFIENWYNKKRIHSSINYMTPHELENLIKSNNC</sequence>
<feature type="domain" description="Integrase catalytic" evidence="1">
    <location>
        <begin position="202"/>
        <end position="378"/>
    </location>
</feature>
<dbReference type="InterPro" id="IPR009057">
    <property type="entry name" value="Homeodomain-like_sf"/>
</dbReference>
<reference evidence="2 3" key="1">
    <citation type="submission" date="2015-09" db="EMBL/GenBank/DDBJ databases">
        <authorList>
            <consortium name="Pathogen Informatics"/>
            <person name="Wu L."/>
            <person name="Ma J."/>
        </authorList>
    </citation>
    <scope>NUCLEOTIDE SEQUENCE [LARGE SCALE GENOMIC DNA]</scope>
    <source>
        <strain evidence="2 3">2789STDY5834858</strain>
    </source>
</reference>
<dbReference type="Pfam" id="PF13333">
    <property type="entry name" value="rve_2"/>
    <property type="match status" value="1"/>
</dbReference>
<dbReference type="PANTHER" id="PTHR46889">
    <property type="entry name" value="TRANSPOSASE INSF FOR INSERTION SEQUENCE IS3B-RELATED"/>
    <property type="match status" value="1"/>
</dbReference>
<proteinExistence type="predicted"/>
<organism evidence="2 3">
    <name type="scientific">Sarcina ventriculi</name>
    <name type="common">Clostridium ventriculi</name>
    <dbReference type="NCBI Taxonomy" id="1267"/>
    <lineage>
        <taxon>Bacteria</taxon>
        <taxon>Bacillati</taxon>
        <taxon>Bacillota</taxon>
        <taxon>Clostridia</taxon>
        <taxon>Eubacteriales</taxon>
        <taxon>Clostridiaceae</taxon>
        <taxon>Sarcina</taxon>
    </lineage>
</organism>
<dbReference type="InterPro" id="IPR050900">
    <property type="entry name" value="Transposase_IS3/IS150/IS904"/>
</dbReference>
<evidence type="ECO:0000313" key="3">
    <source>
        <dbReference type="Proteomes" id="UP000095488"/>
    </source>
</evidence>
<dbReference type="Proteomes" id="UP000095488">
    <property type="component" value="Unassembled WGS sequence"/>
</dbReference>
<dbReference type="InterPro" id="IPR048020">
    <property type="entry name" value="Transpos_IS3"/>
</dbReference>
<dbReference type="Gene3D" id="3.30.420.10">
    <property type="entry name" value="Ribonuclease H-like superfamily/Ribonuclease H"/>
    <property type="match status" value="1"/>
</dbReference>
<keyword evidence="3" id="KW-1185">Reference proteome</keyword>
<evidence type="ECO:0000259" key="1">
    <source>
        <dbReference type="PROSITE" id="PS50994"/>
    </source>
</evidence>
<dbReference type="NCBIfam" id="NF033516">
    <property type="entry name" value="transpos_IS3"/>
    <property type="match status" value="1"/>
</dbReference>
<evidence type="ECO:0000313" key="2">
    <source>
        <dbReference type="EMBL" id="CUN76596.1"/>
    </source>
</evidence>
<accession>A0ABP2ASP7</accession>
<name>A0ABP2ASP7_SARVE</name>
<dbReference type="InterPro" id="IPR012337">
    <property type="entry name" value="RNaseH-like_sf"/>
</dbReference>
<dbReference type="SUPFAM" id="SSF53098">
    <property type="entry name" value="Ribonuclease H-like"/>
    <property type="match status" value="1"/>
</dbReference>
<dbReference type="InterPro" id="IPR002514">
    <property type="entry name" value="Transposase_8"/>
</dbReference>